<dbReference type="GO" id="GO:0005975">
    <property type="term" value="P:carbohydrate metabolic process"/>
    <property type="evidence" value="ECO:0007669"/>
    <property type="project" value="InterPro"/>
</dbReference>
<dbReference type="PIRSF" id="PIRSF036915">
    <property type="entry name" value="Trnald_Bac_Plnt"/>
    <property type="match status" value="1"/>
</dbReference>
<gene>
    <name evidence="10" type="primary">tal</name>
    <name evidence="11" type="ORF">CY0110_13221</name>
</gene>
<comment type="function">
    <text evidence="1 10">Transaldolase is important for the balance of metabolites in the pentose-phosphate pathway.</text>
</comment>
<sequence>MSPNPLLEMQNYGQSIWMDNLTREAIETGELNQLIENRGLRGLTSNPAIFEKAITESDRYDQAIKSGHEEEKSNQEIYESLVFEDIRKACDIFHPIYEESNGLDGYVSIEVSPHLAHDIKGTIAEAIHFYEAIDKENVMIKVPGTFEGFAAIEQLISRGINVNVTLLFSVDNYQQAAWAYIRGLETRVKNNQPIDNIASVASFFLSRIDTKVDKRIEQRIRELGTESLNKSVRLRELKGDIAVANAKIAYQTFKDIIASPRWKALEEKGANFQRLLWASTSTKDPDYSDVKYVNELVGEHTINTLPSNTLEACADHCDLSPKRIEADVDEAYQVFETLKHPDINIDMDQVLDELLKEGIEKFVKPYDSLLESIENQAKQLTPS</sequence>
<dbReference type="CDD" id="cd00955">
    <property type="entry name" value="Transaldolase_like"/>
    <property type="match status" value="1"/>
</dbReference>
<dbReference type="GO" id="GO:0004801">
    <property type="term" value="F:transaldolase activity"/>
    <property type="evidence" value="ECO:0007669"/>
    <property type="project" value="UniProtKB-UniRule"/>
</dbReference>
<keyword evidence="7 10" id="KW-0808">Transferase</keyword>
<keyword evidence="6 10" id="KW-0963">Cytoplasm</keyword>
<dbReference type="GO" id="GO:0005737">
    <property type="term" value="C:cytoplasm"/>
    <property type="evidence" value="ECO:0007669"/>
    <property type="project" value="UniProtKB-SubCell"/>
</dbReference>
<comment type="pathway">
    <text evidence="3 10">Carbohydrate degradation; pentose phosphate pathway; D-glyceraldehyde 3-phosphate and beta-D-fructose 6-phosphate from D-ribose 5-phosphate and D-xylulose 5-phosphate (non-oxidative stage): step 2/3.</text>
</comment>
<dbReference type="Proteomes" id="UP000003781">
    <property type="component" value="Unassembled WGS sequence"/>
</dbReference>
<dbReference type="eggNOG" id="COG0176">
    <property type="taxonomic scope" value="Bacteria"/>
</dbReference>
<accession>A3IPJ3</accession>
<dbReference type="GO" id="GO:0006098">
    <property type="term" value="P:pentose-phosphate shunt"/>
    <property type="evidence" value="ECO:0007669"/>
    <property type="project" value="UniProtKB-UniRule"/>
</dbReference>
<keyword evidence="9 10" id="KW-0704">Schiff base</keyword>
<dbReference type="PANTHER" id="PTHR10683">
    <property type="entry name" value="TRANSALDOLASE"/>
    <property type="match status" value="1"/>
</dbReference>
<evidence type="ECO:0000256" key="1">
    <source>
        <dbReference type="ARBA" id="ARBA00003518"/>
    </source>
</evidence>
<dbReference type="EMBL" id="AAXW01000013">
    <property type="protein sequence ID" value="EAZ91483.1"/>
    <property type="molecule type" value="Genomic_DNA"/>
</dbReference>
<organism evidence="11 12">
    <name type="scientific">Crocosphaera chwakensis CCY0110</name>
    <dbReference type="NCBI Taxonomy" id="391612"/>
    <lineage>
        <taxon>Bacteria</taxon>
        <taxon>Bacillati</taxon>
        <taxon>Cyanobacteriota</taxon>
        <taxon>Cyanophyceae</taxon>
        <taxon>Oscillatoriophycideae</taxon>
        <taxon>Chroococcales</taxon>
        <taxon>Aphanothecaceae</taxon>
        <taxon>Crocosphaera</taxon>
        <taxon>Crocosphaera chwakensis</taxon>
    </lineage>
</organism>
<dbReference type="NCBIfam" id="NF002881">
    <property type="entry name" value="PRK03343.1"/>
    <property type="match status" value="1"/>
</dbReference>
<dbReference type="PANTHER" id="PTHR10683:SF31">
    <property type="entry name" value="TRANSALDOLASE"/>
    <property type="match status" value="1"/>
</dbReference>
<dbReference type="EC" id="2.2.1.2" evidence="5 10"/>
<comment type="catalytic activity">
    <reaction evidence="10">
        <text>D-sedoheptulose 7-phosphate + D-glyceraldehyde 3-phosphate = D-erythrose 4-phosphate + beta-D-fructose 6-phosphate</text>
        <dbReference type="Rhea" id="RHEA:17053"/>
        <dbReference type="ChEBI" id="CHEBI:16897"/>
        <dbReference type="ChEBI" id="CHEBI:57483"/>
        <dbReference type="ChEBI" id="CHEBI:57634"/>
        <dbReference type="ChEBI" id="CHEBI:59776"/>
        <dbReference type="EC" id="2.2.1.2"/>
    </reaction>
</comment>
<dbReference type="SUPFAM" id="SSF51569">
    <property type="entry name" value="Aldolase"/>
    <property type="match status" value="1"/>
</dbReference>
<comment type="subcellular location">
    <subcellularLocation>
        <location evidence="2 10">Cytoplasm</location>
    </subcellularLocation>
</comment>
<proteinExistence type="inferred from homology"/>
<dbReference type="AlphaFoldDB" id="A3IPJ3"/>
<keyword evidence="8 10" id="KW-0570">Pentose shunt</keyword>
<evidence type="ECO:0000256" key="5">
    <source>
        <dbReference type="ARBA" id="ARBA00013151"/>
    </source>
</evidence>
<dbReference type="RefSeq" id="WP_008275311.1">
    <property type="nucleotide sequence ID" value="NZ_AAXW01000013.1"/>
</dbReference>
<dbReference type="Gene3D" id="3.20.20.70">
    <property type="entry name" value="Aldolase class I"/>
    <property type="match status" value="1"/>
</dbReference>
<dbReference type="OrthoDB" id="140919at2"/>
<evidence type="ECO:0000256" key="9">
    <source>
        <dbReference type="ARBA" id="ARBA00023270"/>
    </source>
</evidence>
<evidence type="ECO:0000256" key="2">
    <source>
        <dbReference type="ARBA" id="ARBA00004496"/>
    </source>
</evidence>
<feature type="active site" description="Schiff-base intermediate with substrate" evidence="10">
    <location>
        <position position="141"/>
    </location>
</feature>
<protein>
    <recommendedName>
        <fullName evidence="5 10">Transaldolase</fullName>
        <ecNumber evidence="5 10">2.2.1.2</ecNumber>
    </recommendedName>
</protein>
<evidence type="ECO:0000256" key="6">
    <source>
        <dbReference type="ARBA" id="ARBA00022490"/>
    </source>
</evidence>
<evidence type="ECO:0000256" key="7">
    <source>
        <dbReference type="ARBA" id="ARBA00022679"/>
    </source>
</evidence>
<evidence type="ECO:0000256" key="3">
    <source>
        <dbReference type="ARBA" id="ARBA00004857"/>
    </source>
</evidence>
<evidence type="ECO:0000313" key="11">
    <source>
        <dbReference type="EMBL" id="EAZ91483.1"/>
    </source>
</evidence>
<dbReference type="InterPro" id="IPR013785">
    <property type="entry name" value="Aldolase_TIM"/>
</dbReference>
<evidence type="ECO:0000313" key="12">
    <source>
        <dbReference type="Proteomes" id="UP000003781"/>
    </source>
</evidence>
<dbReference type="UniPathway" id="UPA00115">
    <property type="reaction ID" value="UER00414"/>
</dbReference>
<dbReference type="NCBIfam" id="TIGR00876">
    <property type="entry name" value="tal_mycobact"/>
    <property type="match status" value="1"/>
</dbReference>
<evidence type="ECO:0000256" key="4">
    <source>
        <dbReference type="ARBA" id="ARBA00008426"/>
    </source>
</evidence>
<dbReference type="HAMAP" id="MF_00493">
    <property type="entry name" value="Transaldolase_2"/>
    <property type="match status" value="1"/>
</dbReference>
<dbReference type="InterPro" id="IPR004732">
    <property type="entry name" value="Transaldolase_2"/>
</dbReference>
<dbReference type="Pfam" id="PF00923">
    <property type="entry name" value="TAL_FSA"/>
    <property type="match status" value="1"/>
</dbReference>
<name>A3IPJ3_9CHRO</name>
<comment type="similarity">
    <text evidence="4 10">Belongs to the transaldolase family. Type 2 subfamily.</text>
</comment>
<dbReference type="InterPro" id="IPR001585">
    <property type="entry name" value="TAL/FSA"/>
</dbReference>
<comment type="caution">
    <text evidence="11">The sequence shown here is derived from an EMBL/GenBank/DDBJ whole genome shotgun (WGS) entry which is preliminary data.</text>
</comment>
<evidence type="ECO:0000256" key="10">
    <source>
        <dbReference type="HAMAP-Rule" id="MF_00493"/>
    </source>
</evidence>
<evidence type="ECO:0000256" key="8">
    <source>
        <dbReference type="ARBA" id="ARBA00023126"/>
    </source>
</evidence>
<keyword evidence="12" id="KW-1185">Reference proteome</keyword>
<reference evidence="11 12" key="1">
    <citation type="submission" date="2007-03" db="EMBL/GenBank/DDBJ databases">
        <authorList>
            <person name="Stal L."/>
            <person name="Ferriera S."/>
            <person name="Johnson J."/>
            <person name="Kravitz S."/>
            <person name="Beeson K."/>
            <person name="Sutton G."/>
            <person name="Rogers Y.-H."/>
            <person name="Friedman R."/>
            <person name="Frazier M."/>
            <person name="Venter J.C."/>
        </authorList>
    </citation>
    <scope>NUCLEOTIDE SEQUENCE [LARGE SCALE GENOMIC DNA]</scope>
    <source>
        <strain evidence="11 12">CCY0110</strain>
    </source>
</reference>